<proteinExistence type="predicted"/>
<dbReference type="AlphaFoldDB" id="A0A6G1LEC2"/>
<dbReference type="EMBL" id="ML995820">
    <property type="protein sequence ID" value="KAF2771293.1"/>
    <property type="molecule type" value="Genomic_DNA"/>
</dbReference>
<organism evidence="2 3">
    <name type="scientific">Teratosphaeria nubilosa</name>
    <dbReference type="NCBI Taxonomy" id="161662"/>
    <lineage>
        <taxon>Eukaryota</taxon>
        <taxon>Fungi</taxon>
        <taxon>Dikarya</taxon>
        <taxon>Ascomycota</taxon>
        <taxon>Pezizomycotina</taxon>
        <taxon>Dothideomycetes</taxon>
        <taxon>Dothideomycetidae</taxon>
        <taxon>Mycosphaerellales</taxon>
        <taxon>Teratosphaeriaceae</taxon>
        <taxon>Teratosphaeria</taxon>
    </lineage>
</organism>
<keyword evidence="3" id="KW-1185">Reference proteome</keyword>
<name>A0A6G1LEC2_9PEZI</name>
<feature type="compositionally biased region" description="Pro residues" evidence="1">
    <location>
        <begin position="61"/>
        <end position="70"/>
    </location>
</feature>
<protein>
    <submittedName>
        <fullName evidence="2">Uncharacterized protein</fullName>
    </submittedName>
</protein>
<reference evidence="2" key="1">
    <citation type="journal article" date="2020" name="Stud. Mycol.">
        <title>101 Dothideomycetes genomes: a test case for predicting lifestyles and emergence of pathogens.</title>
        <authorList>
            <person name="Haridas S."/>
            <person name="Albert R."/>
            <person name="Binder M."/>
            <person name="Bloem J."/>
            <person name="Labutti K."/>
            <person name="Salamov A."/>
            <person name="Andreopoulos B."/>
            <person name="Baker S."/>
            <person name="Barry K."/>
            <person name="Bills G."/>
            <person name="Bluhm B."/>
            <person name="Cannon C."/>
            <person name="Castanera R."/>
            <person name="Culley D."/>
            <person name="Daum C."/>
            <person name="Ezra D."/>
            <person name="Gonzalez J."/>
            <person name="Henrissat B."/>
            <person name="Kuo A."/>
            <person name="Liang C."/>
            <person name="Lipzen A."/>
            <person name="Lutzoni F."/>
            <person name="Magnuson J."/>
            <person name="Mondo S."/>
            <person name="Nolan M."/>
            <person name="Ohm R."/>
            <person name="Pangilinan J."/>
            <person name="Park H.-J."/>
            <person name="Ramirez L."/>
            <person name="Alfaro M."/>
            <person name="Sun H."/>
            <person name="Tritt A."/>
            <person name="Yoshinaga Y."/>
            <person name="Zwiers L.-H."/>
            <person name="Turgeon B."/>
            <person name="Goodwin S."/>
            <person name="Spatafora J."/>
            <person name="Crous P."/>
            <person name="Grigoriev I."/>
        </authorList>
    </citation>
    <scope>NUCLEOTIDE SEQUENCE</scope>
    <source>
        <strain evidence="2">CBS 116005</strain>
    </source>
</reference>
<accession>A0A6G1LEC2</accession>
<dbReference type="Proteomes" id="UP000799436">
    <property type="component" value="Unassembled WGS sequence"/>
</dbReference>
<evidence type="ECO:0000256" key="1">
    <source>
        <dbReference type="SAM" id="MobiDB-lite"/>
    </source>
</evidence>
<gene>
    <name evidence="2" type="ORF">EJ03DRAFT_38277</name>
</gene>
<sequence length="121" mass="13348">MQNHIFRVILLPASIRHHRSLLAFLSPDQHTQDHTSNDGKLITPAPHCAIKHPQHCIHASPPRPPHPPHPSNHISQVPTSPIVPSLSTGVAQHCPGIQAQNYPLIANKYCPRTLSSEMDSQ</sequence>
<evidence type="ECO:0000313" key="2">
    <source>
        <dbReference type="EMBL" id="KAF2771293.1"/>
    </source>
</evidence>
<feature type="region of interest" description="Disordered" evidence="1">
    <location>
        <begin position="55"/>
        <end position="82"/>
    </location>
</feature>
<evidence type="ECO:0000313" key="3">
    <source>
        <dbReference type="Proteomes" id="UP000799436"/>
    </source>
</evidence>